<comment type="similarity">
    <text evidence="1">Belongs to the glycosyltransferase 1 family.</text>
</comment>
<keyword evidence="6" id="KW-0812">Transmembrane</keyword>
<dbReference type="Gene3D" id="3.40.50.2000">
    <property type="entry name" value="Glycogen Phosphorylase B"/>
    <property type="match status" value="1"/>
</dbReference>
<keyword evidence="3" id="KW-0328">Glycosyltransferase</keyword>
<evidence type="ECO:0000313" key="8">
    <source>
        <dbReference type="EMBL" id="OAY80469.1"/>
    </source>
</evidence>
<comment type="catalytic activity">
    <reaction evidence="5">
        <text>beta-D-fructose 6-phosphate + UDP-alpha-D-glucose = sucrose 6(F)-phosphate + UDP + H(+)</text>
        <dbReference type="Rhea" id="RHEA:22172"/>
        <dbReference type="ChEBI" id="CHEBI:15378"/>
        <dbReference type="ChEBI" id="CHEBI:57634"/>
        <dbReference type="ChEBI" id="CHEBI:57723"/>
        <dbReference type="ChEBI" id="CHEBI:58223"/>
        <dbReference type="ChEBI" id="CHEBI:58885"/>
        <dbReference type="EC" id="2.4.1.14"/>
    </reaction>
</comment>
<dbReference type="Proteomes" id="UP000092600">
    <property type="component" value="Unassembled WGS sequence"/>
</dbReference>
<dbReference type="EC" id="2.4.1.14" evidence="2"/>
<dbReference type="AlphaFoldDB" id="A0A199VTV0"/>
<sequence>MGNRDDIDEMSSGNANVLTTVLKLIDRYDLYGFVACPKHHKQSDVPDIYRLAAKTKGVFINPALVEPFGLTLIEAAAHGLPMVATKNGGPVDIHRNITLRYLIPCLLLIEISLCFAVLGVFQALNNGLLIDPHDQNAIADALLKLLADKNLWYECRKNGWRNIHLFSWPEHCRTLSHENCCLSQ</sequence>
<evidence type="ECO:0000313" key="9">
    <source>
        <dbReference type="Proteomes" id="UP000092600"/>
    </source>
</evidence>
<dbReference type="SUPFAM" id="SSF53756">
    <property type="entry name" value="UDP-Glycosyltransferase/glycogen phosphorylase"/>
    <property type="match status" value="1"/>
</dbReference>
<organism evidence="8 9">
    <name type="scientific">Ananas comosus</name>
    <name type="common">Pineapple</name>
    <name type="synonym">Ananas ananas</name>
    <dbReference type="NCBI Taxonomy" id="4615"/>
    <lineage>
        <taxon>Eukaryota</taxon>
        <taxon>Viridiplantae</taxon>
        <taxon>Streptophyta</taxon>
        <taxon>Embryophyta</taxon>
        <taxon>Tracheophyta</taxon>
        <taxon>Spermatophyta</taxon>
        <taxon>Magnoliopsida</taxon>
        <taxon>Liliopsida</taxon>
        <taxon>Poales</taxon>
        <taxon>Bromeliaceae</taxon>
        <taxon>Bromelioideae</taxon>
        <taxon>Ananas</taxon>
    </lineage>
</organism>
<gene>
    <name evidence="8" type="ORF">ACMD2_19496</name>
</gene>
<feature type="transmembrane region" description="Helical" evidence="6">
    <location>
        <begin position="101"/>
        <end position="124"/>
    </location>
</feature>
<dbReference type="InterPro" id="IPR001296">
    <property type="entry name" value="Glyco_trans_1"/>
</dbReference>
<keyword evidence="4" id="KW-0808">Transferase</keyword>
<name>A0A199VTV0_ANACO</name>
<accession>A0A199VTV0</accession>
<dbReference type="Pfam" id="PF00534">
    <property type="entry name" value="Glycos_transf_1"/>
    <property type="match status" value="1"/>
</dbReference>
<evidence type="ECO:0000256" key="2">
    <source>
        <dbReference type="ARBA" id="ARBA00012536"/>
    </source>
</evidence>
<protein>
    <recommendedName>
        <fullName evidence="2">sucrose-phosphate synthase</fullName>
        <ecNumber evidence="2">2.4.1.14</ecNumber>
    </recommendedName>
</protein>
<dbReference type="GO" id="GO:0046524">
    <property type="term" value="F:sucrose-phosphate synthase activity"/>
    <property type="evidence" value="ECO:0007669"/>
    <property type="project" value="UniProtKB-EC"/>
</dbReference>
<comment type="caution">
    <text evidence="8">The sequence shown here is derived from an EMBL/GenBank/DDBJ whole genome shotgun (WGS) entry which is preliminary data.</text>
</comment>
<proteinExistence type="inferred from homology"/>
<keyword evidence="6" id="KW-1133">Transmembrane helix</keyword>
<evidence type="ECO:0000256" key="4">
    <source>
        <dbReference type="ARBA" id="ARBA00022679"/>
    </source>
</evidence>
<dbReference type="PANTHER" id="PTHR46039">
    <property type="entry name" value="SUCROSE-PHOSPHATE SYNTHASE 3-RELATED"/>
    <property type="match status" value="1"/>
</dbReference>
<evidence type="ECO:0000256" key="5">
    <source>
        <dbReference type="ARBA" id="ARBA00047471"/>
    </source>
</evidence>
<reference evidence="8 9" key="1">
    <citation type="journal article" date="2016" name="DNA Res.">
        <title>The draft genome of MD-2 pineapple using hybrid error correction of long reads.</title>
        <authorList>
            <person name="Redwan R.M."/>
            <person name="Saidin A."/>
            <person name="Kumar S.V."/>
        </authorList>
    </citation>
    <scope>NUCLEOTIDE SEQUENCE [LARGE SCALE GENOMIC DNA]</scope>
    <source>
        <strain evidence="9">cv. MD2</strain>
        <tissue evidence="8">Leaf</tissue>
    </source>
</reference>
<evidence type="ECO:0000259" key="7">
    <source>
        <dbReference type="Pfam" id="PF00534"/>
    </source>
</evidence>
<keyword evidence="6" id="KW-0472">Membrane</keyword>
<dbReference type="STRING" id="4615.A0A199VTV0"/>
<evidence type="ECO:0000256" key="6">
    <source>
        <dbReference type="SAM" id="Phobius"/>
    </source>
</evidence>
<evidence type="ECO:0000256" key="1">
    <source>
        <dbReference type="ARBA" id="ARBA00006530"/>
    </source>
</evidence>
<dbReference type="PANTHER" id="PTHR46039:SF5">
    <property type="entry name" value="SUCROSE-PHOSPHATE SYNTHASE 3-RELATED"/>
    <property type="match status" value="1"/>
</dbReference>
<dbReference type="InterPro" id="IPR044161">
    <property type="entry name" value="SPS"/>
</dbReference>
<evidence type="ECO:0000256" key="3">
    <source>
        <dbReference type="ARBA" id="ARBA00022676"/>
    </source>
</evidence>
<dbReference type="EMBL" id="LSRQ01000863">
    <property type="protein sequence ID" value="OAY80469.1"/>
    <property type="molecule type" value="Genomic_DNA"/>
</dbReference>
<feature type="domain" description="Glycosyl transferase family 1" evidence="7">
    <location>
        <begin position="24"/>
        <end position="96"/>
    </location>
</feature>